<reference evidence="3" key="1">
    <citation type="submission" date="2022-10" db="EMBL/GenBank/DDBJ databases">
        <authorList>
            <person name="Botero Cardona J."/>
        </authorList>
    </citation>
    <scope>NUCLEOTIDE SEQUENCE</scope>
    <source>
        <strain evidence="3">LMG 31819</strain>
        <strain evidence="2">R-53529</strain>
    </source>
</reference>
<dbReference type="EMBL" id="CAMXCM010000001">
    <property type="protein sequence ID" value="CAI3932303.1"/>
    <property type="molecule type" value="Genomic_DNA"/>
</dbReference>
<feature type="transmembrane region" description="Helical" evidence="1">
    <location>
        <begin position="78"/>
        <end position="97"/>
    </location>
</feature>
<name>A0A9W4TQ48_9PROT</name>
<dbReference type="Proteomes" id="UP001154255">
    <property type="component" value="Unassembled WGS sequence"/>
</dbReference>
<evidence type="ECO:0000313" key="4">
    <source>
        <dbReference type="Proteomes" id="UP001154255"/>
    </source>
</evidence>
<evidence type="ECO:0000313" key="3">
    <source>
        <dbReference type="EMBL" id="CAI3932303.1"/>
    </source>
</evidence>
<keyword evidence="1" id="KW-0812">Transmembrane</keyword>
<dbReference type="RefSeq" id="WP_271788834.1">
    <property type="nucleotide sequence ID" value="NZ_CAMXCM010000001.1"/>
</dbReference>
<evidence type="ECO:0000256" key="1">
    <source>
        <dbReference type="SAM" id="Phobius"/>
    </source>
</evidence>
<protein>
    <submittedName>
        <fullName evidence="3">Uncharacterized protein</fullName>
    </submittedName>
</protein>
<organism evidence="3 4">
    <name type="scientific">Commensalibacter communis</name>
    <dbReference type="NCBI Taxonomy" id="2972786"/>
    <lineage>
        <taxon>Bacteria</taxon>
        <taxon>Pseudomonadati</taxon>
        <taxon>Pseudomonadota</taxon>
        <taxon>Alphaproteobacteria</taxon>
        <taxon>Acetobacterales</taxon>
        <taxon>Acetobacteraceae</taxon>
    </lineage>
</organism>
<proteinExistence type="predicted"/>
<dbReference type="EMBL" id="CAMXCS010000001">
    <property type="protein sequence ID" value="CAI3928575.1"/>
    <property type="molecule type" value="Genomic_DNA"/>
</dbReference>
<keyword evidence="1" id="KW-1133">Transmembrane helix</keyword>
<keyword evidence="1" id="KW-0472">Membrane</keyword>
<dbReference type="Proteomes" id="UP001154259">
    <property type="component" value="Unassembled WGS sequence"/>
</dbReference>
<evidence type="ECO:0000313" key="5">
    <source>
        <dbReference type="Proteomes" id="UP001154259"/>
    </source>
</evidence>
<comment type="caution">
    <text evidence="3">The sequence shown here is derived from an EMBL/GenBank/DDBJ whole genome shotgun (WGS) entry which is preliminary data.</text>
</comment>
<dbReference type="AlphaFoldDB" id="A0A9W4TQ48"/>
<keyword evidence="5" id="KW-1185">Reference proteome</keyword>
<evidence type="ECO:0000313" key="2">
    <source>
        <dbReference type="EMBL" id="CAI3928575.1"/>
    </source>
</evidence>
<accession>A0A9W4TQ48</accession>
<gene>
    <name evidence="2" type="ORF">R53529_LOCUS384</name>
    <name evidence="3" type="ORF">R53530_LOCUS717</name>
</gene>
<sequence length="99" mass="11575">MNEQDLLYLKIYRVIRKEGGISYKEFSPDLIINKGEYEFYGIDAEFLITYSANAIGLPVDYFAEYFPYGKYFKSEMNALLIPLVPFFYSPLSSFLFIGF</sequence>